<gene>
    <name evidence="3" type="ORF">ALC62_04088</name>
</gene>
<dbReference type="Gene3D" id="1.10.10.2590">
    <property type="entry name" value="BEN domain"/>
    <property type="match status" value="1"/>
</dbReference>
<dbReference type="Pfam" id="PF10523">
    <property type="entry name" value="BEN"/>
    <property type="match status" value="1"/>
</dbReference>
<feature type="domain" description="BEN" evidence="2">
    <location>
        <begin position="114"/>
        <end position="250"/>
    </location>
</feature>
<evidence type="ECO:0000256" key="1">
    <source>
        <dbReference type="SAM" id="Coils"/>
    </source>
</evidence>
<organism evidence="3 4">
    <name type="scientific">Cyphomyrmex costatus</name>
    <dbReference type="NCBI Taxonomy" id="456900"/>
    <lineage>
        <taxon>Eukaryota</taxon>
        <taxon>Metazoa</taxon>
        <taxon>Ecdysozoa</taxon>
        <taxon>Arthropoda</taxon>
        <taxon>Hexapoda</taxon>
        <taxon>Insecta</taxon>
        <taxon>Pterygota</taxon>
        <taxon>Neoptera</taxon>
        <taxon>Endopterygota</taxon>
        <taxon>Hymenoptera</taxon>
        <taxon>Apocrita</taxon>
        <taxon>Aculeata</taxon>
        <taxon>Formicoidea</taxon>
        <taxon>Formicidae</taxon>
        <taxon>Myrmicinae</taxon>
        <taxon>Cyphomyrmex</taxon>
    </lineage>
</organism>
<sequence length="348" mass="39612">MKDSEVTEKCQKTTKIKSEGISSFIALQGDQSNVVNEATKVDHYSLQEKIEIDDKWDSNCYMKETSKMKEFKQDLSCVSVSTISSPPLNHRQVLSPLMEKDSLNVVPSTSILPNKNSTNCVIQDQKSYLHRTYKENDPTKEMISFGSKNVSLATVQKVRHSKVSVLASELCNLVFSNRELALCSLKGKKTNAHKNSFQKQAIDEAKIKGIIEYIAKYFCKSPDNIKDEVYKAIGNKLNNFSKTFEGKKIINDYLAEKFAQQQQQVEANQQQQQQVEANQQQQQQVEANQQQQQQVEANQQQQKQDEANQQQQTDNVSFLRQIATLQQLATPQQQEALQQLINLANNNN</sequence>
<evidence type="ECO:0000259" key="2">
    <source>
        <dbReference type="PROSITE" id="PS51457"/>
    </source>
</evidence>
<keyword evidence="4" id="KW-1185">Reference proteome</keyword>
<accession>A0A151IKL8</accession>
<protein>
    <recommendedName>
        <fullName evidence="2">BEN domain-containing protein</fullName>
    </recommendedName>
</protein>
<name>A0A151IKL8_9HYME</name>
<evidence type="ECO:0000313" key="4">
    <source>
        <dbReference type="Proteomes" id="UP000078542"/>
    </source>
</evidence>
<dbReference type="InterPro" id="IPR018379">
    <property type="entry name" value="BEN_domain"/>
</dbReference>
<evidence type="ECO:0000313" key="3">
    <source>
        <dbReference type="EMBL" id="KYN05023.1"/>
    </source>
</evidence>
<dbReference type="GO" id="GO:0003677">
    <property type="term" value="F:DNA binding"/>
    <property type="evidence" value="ECO:0007669"/>
    <property type="project" value="InterPro"/>
</dbReference>
<keyword evidence="1" id="KW-0175">Coiled coil</keyword>
<dbReference type="Proteomes" id="UP000078542">
    <property type="component" value="Unassembled WGS sequence"/>
</dbReference>
<reference evidence="3 4" key="1">
    <citation type="submission" date="2016-03" db="EMBL/GenBank/DDBJ databases">
        <title>Cyphomyrmex costatus WGS genome.</title>
        <authorList>
            <person name="Nygaard S."/>
            <person name="Hu H."/>
            <person name="Boomsma J."/>
            <person name="Zhang G."/>
        </authorList>
    </citation>
    <scope>NUCLEOTIDE SEQUENCE [LARGE SCALE GENOMIC DNA]</scope>
    <source>
        <strain evidence="3">MS0001</strain>
        <tissue evidence="3">Whole body</tissue>
    </source>
</reference>
<feature type="coiled-coil region" evidence="1">
    <location>
        <begin position="258"/>
        <end position="310"/>
    </location>
</feature>
<dbReference type="AlphaFoldDB" id="A0A151IKL8"/>
<dbReference type="PROSITE" id="PS51457">
    <property type="entry name" value="BEN"/>
    <property type="match status" value="1"/>
</dbReference>
<proteinExistence type="predicted"/>
<dbReference type="EMBL" id="KQ977192">
    <property type="protein sequence ID" value="KYN05023.1"/>
    <property type="molecule type" value="Genomic_DNA"/>
</dbReference>